<dbReference type="InterPro" id="IPR011991">
    <property type="entry name" value="ArsR-like_HTH"/>
</dbReference>
<dbReference type="AlphaFoldDB" id="A0A316D3X8"/>
<dbReference type="RefSeq" id="WP_109690845.1">
    <property type="nucleotide sequence ID" value="NZ_QGGL01000019.1"/>
</dbReference>
<dbReference type="PRINTS" id="PR00037">
    <property type="entry name" value="HTHLACR"/>
</dbReference>
<protein>
    <submittedName>
        <fullName evidence="5">DeoR family transcriptional regulator</fullName>
    </submittedName>
</protein>
<dbReference type="PANTHER" id="PTHR30363:SF44">
    <property type="entry name" value="AGA OPERON TRANSCRIPTIONAL REPRESSOR-RELATED"/>
    <property type="match status" value="1"/>
</dbReference>
<dbReference type="Pfam" id="PF08220">
    <property type="entry name" value="HTH_DeoR"/>
    <property type="match status" value="1"/>
</dbReference>
<dbReference type="OrthoDB" id="9797223at2"/>
<keyword evidence="3" id="KW-0804">Transcription</keyword>
<accession>A0A316D3X8</accession>
<dbReference type="SMART" id="SM00420">
    <property type="entry name" value="HTH_DEOR"/>
    <property type="match status" value="1"/>
</dbReference>
<dbReference type="InterPro" id="IPR036390">
    <property type="entry name" value="WH_DNA-bd_sf"/>
</dbReference>
<name>A0A316D3X8_9BACL</name>
<evidence type="ECO:0000256" key="2">
    <source>
        <dbReference type="ARBA" id="ARBA00023125"/>
    </source>
</evidence>
<dbReference type="SUPFAM" id="SSF100950">
    <property type="entry name" value="NagB/RpiA/CoA transferase-like"/>
    <property type="match status" value="1"/>
</dbReference>
<dbReference type="GO" id="GO:0003677">
    <property type="term" value="F:DNA binding"/>
    <property type="evidence" value="ECO:0007669"/>
    <property type="project" value="UniProtKB-KW"/>
</dbReference>
<sequence>MFGEERKAKILEFVTQHARVTVQEISAQFGVSESTVRRDLQELEEAKLLRRTHGGAVSLKVVNHEPTFGEKEDAYHREKEAIAERALQMIEEGDTIFIDGGTTTYELVKRLKKFNKLTVVTNSWVFPQELLNAPGIEVTLVGGLFRRETLVFVGPITEQSMEMVRVDKAFVGINALHVKHGLTTPNLIEAATKRKMYEIAEEVILLCDSSKFGNVTFAKVADLTEIDKLITDSGVCESVLSELARAEVDTYIEKPQEVLR</sequence>
<dbReference type="InterPro" id="IPR036388">
    <property type="entry name" value="WH-like_DNA-bd_sf"/>
</dbReference>
<dbReference type="SMART" id="SM01134">
    <property type="entry name" value="DeoRC"/>
    <property type="match status" value="1"/>
</dbReference>
<keyword evidence="6" id="KW-1185">Reference proteome</keyword>
<proteinExistence type="predicted"/>
<dbReference type="PANTHER" id="PTHR30363">
    <property type="entry name" value="HTH-TYPE TRANSCRIPTIONAL REGULATOR SRLR-RELATED"/>
    <property type="match status" value="1"/>
</dbReference>
<dbReference type="InterPro" id="IPR037171">
    <property type="entry name" value="NagB/RpiA_transferase-like"/>
</dbReference>
<dbReference type="Proteomes" id="UP000245634">
    <property type="component" value="Unassembled WGS sequence"/>
</dbReference>
<dbReference type="EMBL" id="QGGL01000019">
    <property type="protein sequence ID" value="PWK06656.1"/>
    <property type="molecule type" value="Genomic_DNA"/>
</dbReference>
<dbReference type="Gene3D" id="3.40.50.1360">
    <property type="match status" value="1"/>
</dbReference>
<dbReference type="SUPFAM" id="SSF46785">
    <property type="entry name" value="Winged helix' DNA-binding domain"/>
    <property type="match status" value="1"/>
</dbReference>
<reference evidence="5 6" key="1">
    <citation type="submission" date="2018-05" db="EMBL/GenBank/DDBJ databases">
        <title>Genomic Encyclopedia of Type Strains, Phase IV (KMG-IV): sequencing the most valuable type-strain genomes for metagenomic binning, comparative biology and taxonomic classification.</title>
        <authorList>
            <person name="Goeker M."/>
        </authorList>
    </citation>
    <scope>NUCLEOTIDE SEQUENCE [LARGE SCALE GENOMIC DNA]</scope>
    <source>
        <strain evidence="5 6">DSM 18773</strain>
    </source>
</reference>
<dbReference type="Gene3D" id="1.10.10.10">
    <property type="entry name" value="Winged helix-like DNA-binding domain superfamily/Winged helix DNA-binding domain"/>
    <property type="match status" value="1"/>
</dbReference>
<feature type="domain" description="HTH deoR-type" evidence="4">
    <location>
        <begin position="3"/>
        <end position="58"/>
    </location>
</feature>
<gene>
    <name evidence="5" type="ORF">C7459_11980</name>
</gene>
<comment type="caution">
    <text evidence="5">The sequence shown here is derived from an EMBL/GenBank/DDBJ whole genome shotgun (WGS) entry which is preliminary data.</text>
</comment>
<evidence type="ECO:0000313" key="6">
    <source>
        <dbReference type="Proteomes" id="UP000245634"/>
    </source>
</evidence>
<dbReference type="InterPro" id="IPR050313">
    <property type="entry name" value="Carb_Metab_HTH_regulators"/>
</dbReference>
<dbReference type="InterPro" id="IPR018356">
    <property type="entry name" value="Tscrpt_reg_HTH_DeoR_CS"/>
</dbReference>
<dbReference type="PROSITE" id="PS00894">
    <property type="entry name" value="HTH_DEOR_1"/>
    <property type="match status" value="1"/>
</dbReference>
<evidence type="ECO:0000256" key="3">
    <source>
        <dbReference type="ARBA" id="ARBA00023163"/>
    </source>
</evidence>
<dbReference type="InterPro" id="IPR014036">
    <property type="entry name" value="DeoR-like_C"/>
</dbReference>
<evidence type="ECO:0000256" key="1">
    <source>
        <dbReference type="ARBA" id="ARBA00023015"/>
    </source>
</evidence>
<organism evidence="5 6">
    <name type="scientific">Tumebacillus permanentifrigoris</name>
    <dbReference type="NCBI Taxonomy" id="378543"/>
    <lineage>
        <taxon>Bacteria</taxon>
        <taxon>Bacillati</taxon>
        <taxon>Bacillota</taxon>
        <taxon>Bacilli</taxon>
        <taxon>Bacillales</taxon>
        <taxon>Alicyclobacillaceae</taxon>
        <taxon>Tumebacillus</taxon>
    </lineage>
</organism>
<evidence type="ECO:0000313" key="5">
    <source>
        <dbReference type="EMBL" id="PWK06656.1"/>
    </source>
</evidence>
<dbReference type="CDD" id="cd00090">
    <property type="entry name" value="HTH_ARSR"/>
    <property type="match status" value="1"/>
</dbReference>
<dbReference type="Pfam" id="PF00455">
    <property type="entry name" value="DeoRC"/>
    <property type="match status" value="1"/>
</dbReference>
<evidence type="ECO:0000259" key="4">
    <source>
        <dbReference type="PROSITE" id="PS51000"/>
    </source>
</evidence>
<keyword evidence="2" id="KW-0238">DNA-binding</keyword>
<keyword evidence="1" id="KW-0805">Transcription regulation</keyword>
<dbReference type="PROSITE" id="PS51000">
    <property type="entry name" value="HTH_DEOR_2"/>
    <property type="match status" value="1"/>
</dbReference>
<dbReference type="GO" id="GO:0003700">
    <property type="term" value="F:DNA-binding transcription factor activity"/>
    <property type="evidence" value="ECO:0007669"/>
    <property type="project" value="InterPro"/>
</dbReference>
<dbReference type="InterPro" id="IPR001034">
    <property type="entry name" value="DeoR_HTH"/>
</dbReference>